<reference evidence="3" key="1">
    <citation type="submission" date="2017-01" db="EMBL/GenBank/DDBJ databases">
        <title>Comparative genomics of anhydrobiosis in the tardigrade Hypsibius dujardini.</title>
        <authorList>
            <person name="Yoshida Y."/>
            <person name="Koutsovoulos G."/>
            <person name="Laetsch D."/>
            <person name="Stevens L."/>
            <person name="Kumar S."/>
            <person name="Horikawa D."/>
            <person name="Ishino K."/>
            <person name="Komine S."/>
            <person name="Tomita M."/>
            <person name="Blaxter M."/>
            <person name="Arakawa K."/>
        </authorList>
    </citation>
    <scope>NUCLEOTIDE SEQUENCE [LARGE SCALE GENOMIC DNA]</scope>
    <source>
        <strain evidence="3">Z151</strain>
    </source>
</reference>
<evidence type="ECO:0000313" key="3">
    <source>
        <dbReference type="Proteomes" id="UP000192578"/>
    </source>
</evidence>
<evidence type="ECO:0000313" key="2">
    <source>
        <dbReference type="EMBL" id="OQV16772.1"/>
    </source>
</evidence>
<feature type="chain" id="PRO_5010733508" evidence="1">
    <location>
        <begin position="24"/>
        <end position="107"/>
    </location>
</feature>
<keyword evidence="1" id="KW-0732">Signal</keyword>
<dbReference type="AlphaFoldDB" id="A0A1W0WNM3"/>
<organism evidence="2 3">
    <name type="scientific">Hypsibius exemplaris</name>
    <name type="common">Freshwater tardigrade</name>
    <dbReference type="NCBI Taxonomy" id="2072580"/>
    <lineage>
        <taxon>Eukaryota</taxon>
        <taxon>Metazoa</taxon>
        <taxon>Ecdysozoa</taxon>
        <taxon>Tardigrada</taxon>
        <taxon>Eutardigrada</taxon>
        <taxon>Parachela</taxon>
        <taxon>Hypsibioidea</taxon>
        <taxon>Hypsibiidae</taxon>
        <taxon>Hypsibius</taxon>
    </lineage>
</organism>
<feature type="signal peptide" evidence="1">
    <location>
        <begin position="1"/>
        <end position="23"/>
    </location>
</feature>
<keyword evidence="3" id="KW-1185">Reference proteome</keyword>
<name>A0A1W0WNM3_HYPEX</name>
<protein>
    <submittedName>
        <fullName evidence="2">Uncharacterized protein</fullName>
    </submittedName>
</protein>
<gene>
    <name evidence="2" type="ORF">BV898_09128</name>
</gene>
<proteinExistence type="predicted"/>
<evidence type="ECO:0000256" key="1">
    <source>
        <dbReference type="SAM" id="SignalP"/>
    </source>
</evidence>
<comment type="caution">
    <text evidence="2">The sequence shown here is derived from an EMBL/GenBank/DDBJ whole genome shotgun (WGS) entry which is preliminary data.</text>
</comment>
<dbReference type="Proteomes" id="UP000192578">
    <property type="component" value="Unassembled WGS sequence"/>
</dbReference>
<sequence>MQFALGLVIALALCSLIPTGTLAQSTRSLGKGTLVSDLAGERNDRILSRDKRSSEGGHWHYGGFGGGGGGGGLGAFGVGGGMRGLFWGLALANMLTTEATTTTTKKP</sequence>
<accession>A0A1W0WNM3</accession>
<dbReference type="EMBL" id="MTYJ01000070">
    <property type="protein sequence ID" value="OQV16772.1"/>
    <property type="molecule type" value="Genomic_DNA"/>
</dbReference>